<dbReference type="PANTHER" id="PTHR31920">
    <property type="entry name" value="B3 DOMAIN-CONTAINING"/>
    <property type="match status" value="1"/>
</dbReference>
<organism evidence="7 8">
    <name type="scientific">Sesamum alatum</name>
    <dbReference type="NCBI Taxonomy" id="300844"/>
    <lineage>
        <taxon>Eukaryota</taxon>
        <taxon>Viridiplantae</taxon>
        <taxon>Streptophyta</taxon>
        <taxon>Embryophyta</taxon>
        <taxon>Tracheophyta</taxon>
        <taxon>Spermatophyta</taxon>
        <taxon>Magnoliopsida</taxon>
        <taxon>eudicotyledons</taxon>
        <taxon>Gunneridae</taxon>
        <taxon>Pentapetalae</taxon>
        <taxon>asterids</taxon>
        <taxon>lamiids</taxon>
        <taxon>Lamiales</taxon>
        <taxon>Pedaliaceae</taxon>
        <taxon>Sesamum</taxon>
    </lineage>
</organism>
<dbReference type="InterPro" id="IPR003340">
    <property type="entry name" value="B3_DNA-bd"/>
</dbReference>
<dbReference type="SUPFAM" id="SSF101936">
    <property type="entry name" value="DNA-binding pseudobarrel domain"/>
    <property type="match status" value="2"/>
</dbReference>
<dbReference type="GO" id="GO:0005634">
    <property type="term" value="C:nucleus"/>
    <property type="evidence" value="ECO:0007669"/>
    <property type="project" value="UniProtKB-SubCell"/>
</dbReference>
<dbReference type="CDD" id="cd10017">
    <property type="entry name" value="B3_DNA"/>
    <property type="match status" value="1"/>
</dbReference>
<evidence type="ECO:0000256" key="4">
    <source>
        <dbReference type="ARBA" id="ARBA00023163"/>
    </source>
</evidence>
<evidence type="ECO:0000313" key="7">
    <source>
        <dbReference type="EMBL" id="KAK4415550.1"/>
    </source>
</evidence>
<name>A0AAE2CB74_9LAMI</name>
<sequence>MGRKSKSRPSFFKIMIKDVFTRHLRLPPYFVQKYGEVLPENVRLRSSSGETWNVEIEQMNEDEHFFTRGWSKFAQDVGLKMGEFMVFWFNTGDSTFDVSVYGISGCERRISACNSPVDRSDPDEEMKEDACDVNIDKSRAYVVANEVGTAAEQKHDHYTVEEANPVFKLLLKKHHRSRVFVRKSFAIAAGLMDARVAVLQYPPNERCWPVLLERYSKLSQFRIDIGIGWADFRRKNCLVYGKNYSFEYVRDKNVIEVKLIDG</sequence>
<proteinExistence type="predicted"/>
<dbReference type="Gene3D" id="2.40.330.10">
    <property type="entry name" value="DNA-binding pseudobarrel domain"/>
    <property type="match status" value="2"/>
</dbReference>
<dbReference type="AlphaFoldDB" id="A0AAE2CB74"/>
<evidence type="ECO:0000256" key="5">
    <source>
        <dbReference type="ARBA" id="ARBA00023242"/>
    </source>
</evidence>
<reference evidence="7" key="2">
    <citation type="journal article" date="2024" name="Plant">
        <title>Genomic evolution and insights into agronomic trait innovations of Sesamum species.</title>
        <authorList>
            <person name="Miao H."/>
            <person name="Wang L."/>
            <person name="Qu L."/>
            <person name="Liu H."/>
            <person name="Sun Y."/>
            <person name="Le M."/>
            <person name="Wang Q."/>
            <person name="Wei S."/>
            <person name="Zheng Y."/>
            <person name="Lin W."/>
            <person name="Duan Y."/>
            <person name="Cao H."/>
            <person name="Xiong S."/>
            <person name="Wang X."/>
            <person name="Wei L."/>
            <person name="Li C."/>
            <person name="Ma Q."/>
            <person name="Ju M."/>
            <person name="Zhao R."/>
            <person name="Li G."/>
            <person name="Mu C."/>
            <person name="Tian Q."/>
            <person name="Mei H."/>
            <person name="Zhang T."/>
            <person name="Gao T."/>
            <person name="Zhang H."/>
        </authorList>
    </citation>
    <scope>NUCLEOTIDE SEQUENCE</scope>
    <source>
        <strain evidence="7">3651</strain>
    </source>
</reference>
<dbReference type="PROSITE" id="PS50863">
    <property type="entry name" value="B3"/>
    <property type="match status" value="2"/>
</dbReference>
<accession>A0AAE2CB74</accession>
<evidence type="ECO:0000313" key="8">
    <source>
        <dbReference type="Proteomes" id="UP001293254"/>
    </source>
</evidence>
<dbReference type="InterPro" id="IPR015300">
    <property type="entry name" value="DNA-bd_pseudobarrel_sf"/>
</dbReference>
<feature type="domain" description="TF-B3" evidence="6">
    <location>
        <begin position="9"/>
        <end position="104"/>
    </location>
</feature>
<dbReference type="PANTHER" id="PTHR31920:SF122">
    <property type="entry name" value="B3 DOMAIN-CONTAINING PROTEIN REM23"/>
    <property type="match status" value="1"/>
</dbReference>
<comment type="subcellular location">
    <subcellularLocation>
        <location evidence="1">Nucleus</location>
    </subcellularLocation>
</comment>
<keyword evidence="2" id="KW-0805">Transcription regulation</keyword>
<keyword evidence="4" id="KW-0804">Transcription</keyword>
<comment type="caution">
    <text evidence="7">The sequence shown here is derived from an EMBL/GenBank/DDBJ whole genome shotgun (WGS) entry which is preliminary data.</text>
</comment>
<reference evidence="7" key="1">
    <citation type="submission" date="2020-06" db="EMBL/GenBank/DDBJ databases">
        <authorList>
            <person name="Li T."/>
            <person name="Hu X."/>
            <person name="Zhang T."/>
            <person name="Song X."/>
            <person name="Zhang H."/>
            <person name="Dai N."/>
            <person name="Sheng W."/>
            <person name="Hou X."/>
            <person name="Wei L."/>
        </authorList>
    </citation>
    <scope>NUCLEOTIDE SEQUENCE</scope>
    <source>
        <strain evidence="7">3651</strain>
        <tissue evidence="7">Leaf</tissue>
    </source>
</reference>
<gene>
    <name evidence="7" type="ORF">Salat_2662400</name>
</gene>
<evidence type="ECO:0000256" key="1">
    <source>
        <dbReference type="ARBA" id="ARBA00004123"/>
    </source>
</evidence>
<dbReference type="InterPro" id="IPR050655">
    <property type="entry name" value="Plant_B3_domain"/>
</dbReference>
<keyword evidence="8" id="KW-1185">Reference proteome</keyword>
<evidence type="ECO:0000259" key="6">
    <source>
        <dbReference type="PROSITE" id="PS50863"/>
    </source>
</evidence>
<dbReference type="EMBL" id="JACGWO010000011">
    <property type="protein sequence ID" value="KAK4415550.1"/>
    <property type="molecule type" value="Genomic_DNA"/>
</dbReference>
<dbReference type="GO" id="GO:0003677">
    <property type="term" value="F:DNA binding"/>
    <property type="evidence" value="ECO:0007669"/>
    <property type="project" value="UniProtKB-KW"/>
</dbReference>
<evidence type="ECO:0000256" key="2">
    <source>
        <dbReference type="ARBA" id="ARBA00023015"/>
    </source>
</evidence>
<evidence type="ECO:0000256" key="3">
    <source>
        <dbReference type="ARBA" id="ARBA00023125"/>
    </source>
</evidence>
<keyword evidence="5" id="KW-0539">Nucleus</keyword>
<keyword evidence="3" id="KW-0238">DNA-binding</keyword>
<dbReference type="Pfam" id="PF02362">
    <property type="entry name" value="B3"/>
    <property type="match status" value="1"/>
</dbReference>
<dbReference type="Proteomes" id="UP001293254">
    <property type="component" value="Unassembled WGS sequence"/>
</dbReference>
<dbReference type="SMART" id="SM01019">
    <property type="entry name" value="B3"/>
    <property type="match status" value="2"/>
</dbReference>
<feature type="domain" description="TF-B3" evidence="6">
    <location>
        <begin position="164"/>
        <end position="262"/>
    </location>
</feature>
<protein>
    <submittedName>
        <fullName evidence="7">B3 domain-containing protein REM16</fullName>
    </submittedName>
</protein>